<dbReference type="Proteomes" id="UP001058317">
    <property type="component" value="Chromosome"/>
</dbReference>
<accession>A0AAD1L192</accession>
<dbReference type="EMBL" id="AP026382">
    <property type="protein sequence ID" value="BDN95715.1"/>
    <property type="molecule type" value="Genomic_DNA"/>
</dbReference>
<evidence type="ECO:0000313" key="2">
    <source>
        <dbReference type="Proteomes" id="UP001058317"/>
    </source>
</evidence>
<gene>
    <name evidence="1" type="ORF">KAM621c_08200</name>
</gene>
<dbReference type="AlphaFoldDB" id="A0AAD1L192"/>
<name>A0AAD1L192_CITBR</name>
<protein>
    <submittedName>
        <fullName evidence="1">Uncharacterized protein</fullName>
    </submittedName>
</protein>
<reference evidence="1" key="1">
    <citation type="submission" date="2022-07" db="EMBL/GenBank/DDBJ databases">
        <title>Complete genome sequence of carbapenem-resistant Citrobacter spp. in Japan.</title>
        <authorList>
            <person name="Maehana S."/>
            <person name="Suzuki M."/>
            <person name="Kitasato H."/>
        </authorList>
    </citation>
    <scope>NUCLEOTIDE SEQUENCE</scope>
    <source>
        <strain evidence="1">KAM621</strain>
    </source>
</reference>
<sequence length="54" mass="6116">MWNKEAAINFVRNNAHAHATGYCARAVTAAIEHGVYPGPGYRKNQPSYKLYRHN</sequence>
<organism evidence="1 2">
    <name type="scientific">Citrobacter braakii</name>
    <dbReference type="NCBI Taxonomy" id="57706"/>
    <lineage>
        <taxon>Bacteria</taxon>
        <taxon>Pseudomonadati</taxon>
        <taxon>Pseudomonadota</taxon>
        <taxon>Gammaproteobacteria</taxon>
        <taxon>Enterobacterales</taxon>
        <taxon>Enterobacteriaceae</taxon>
        <taxon>Citrobacter</taxon>
        <taxon>Citrobacter freundii complex</taxon>
    </lineage>
</organism>
<proteinExistence type="predicted"/>
<evidence type="ECO:0000313" key="1">
    <source>
        <dbReference type="EMBL" id="BDN95715.1"/>
    </source>
</evidence>